<dbReference type="RefSeq" id="WP_057508139.1">
    <property type="nucleotide sequence ID" value="NZ_DAMBRS010000001.1"/>
</dbReference>
<gene>
    <name evidence="2" type="ORF">ABB28_08080</name>
</gene>
<feature type="chain" id="PRO_5006394752" description="Lipoprotein" evidence="1">
    <location>
        <begin position="18"/>
        <end position="145"/>
    </location>
</feature>
<dbReference type="InterPro" id="IPR045500">
    <property type="entry name" value="DUF6491"/>
</dbReference>
<proteinExistence type="predicted"/>
<evidence type="ECO:0000313" key="2">
    <source>
        <dbReference type="EMBL" id="KRG74085.1"/>
    </source>
</evidence>
<dbReference type="Proteomes" id="UP000051386">
    <property type="component" value="Unassembled WGS sequence"/>
</dbReference>
<evidence type="ECO:0000256" key="1">
    <source>
        <dbReference type="SAM" id="SignalP"/>
    </source>
</evidence>
<dbReference type="PROSITE" id="PS51257">
    <property type="entry name" value="PROKAR_LIPOPROTEIN"/>
    <property type="match status" value="1"/>
</dbReference>
<comment type="caution">
    <text evidence="2">The sequence shown here is derived from an EMBL/GenBank/DDBJ whole genome shotgun (WGS) entry which is preliminary data.</text>
</comment>
<keyword evidence="1" id="KW-0732">Signal</keyword>
<reference evidence="2 3" key="1">
    <citation type="submission" date="2015-05" db="EMBL/GenBank/DDBJ databases">
        <title>Genome sequencing and analysis of members of genus Stenotrophomonas.</title>
        <authorList>
            <person name="Patil P.P."/>
            <person name="Midha S."/>
            <person name="Patil P.B."/>
        </authorList>
    </citation>
    <scope>NUCLEOTIDE SEQUENCE [LARGE SCALE GENOMIC DNA]</scope>
    <source>
        <strain evidence="2 3">DSM 21508</strain>
    </source>
</reference>
<name>A0A0R0CXS8_9GAMM</name>
<keyword evidence="3" id="KW-1185">Reference proteome</keyword>
<dbReference type="Pfam" id="PF20101">
    <property type="entry name" value="DUF6491"/>
    <property type="match status" value="1"/>
</dbReference>
<evidence type="ECO:0008006" key="4">
    <source>
        <dbReference type="Google" id="ProtNLM"/>
    </source>
</evidence>
<dbReference type="PATRIC" id="fig|517011.3.peg.1279"/>
<accession>A0A0R0CXS8</accession>
<dbReference type="EMBL" id="LDJK01000031">
    <property type="protein sequence ID" value="KRG74085.1"/>
    <property type="molecule type" value="Genomic_DNA"/>
</dbReference>
<evidence type="ECO:0000313" key="3">
    <source>
        <dbReference type="Proteomes" id="UP000051386"/>
    </source>
</evidence>
<protein>
    <recommendedName>
        <fullName evidence="4">Lipoprotein</fullName>
    </recommendedName>
</protein>
<feature type="signal peptide" evidence="1">
    <location>
        <begin position="1"/>
        <end position="17"/>
    </location>
</feature>
<sequence>MKRLMIAVLCASLAACASSGRLGSDQRLALYRAHAGAPQSDMPFQGNLNGWNELGDSALAVWTRPGQAFLLELTGPCPDLPYAQAIGLTSRVGRVSARLDKVLVRGPGPGPQMPCYIGSIRPLDVKALRTSEQQLRHAQAQARED</sequence>
<organism evidence="2 3">
    <name type="scientific">Stenotrophomonas chelatiphaga</name>
    <dbReference type="NCBI Taxonomy" id="517011"/>
    <lineage>
        <taxon>Bacteria</taxon>
        <taxon>Pseudomonadati</taxon>
        <taxon>Pseudomonadota</taxon>
        <taxon>Gammaproteobacteria</taxon>
        <taxon>Lysobacterales</taxon>
        <taxon>Lysobacteraceae</taxon>
        <taxon>Stenotrophomonas</taxon>
    </lineage>
</organism>
<dbReference type="AlphaFoldDB" id="A0A0R0CXS8"/>